<keyword evidence="4" id="KW-0597">Phosphoprotein</keyword>
<proteinExistence type="predicted"/>
<protein>
    <submittedName>
        <fullName evidence="9">Rho GTPase activating protein 17b</fullName>
    </submittedName>
</protein>
<evidence type="ECO:0000256" key="5">
    <source>
        <dbReference type="SAM" id="Coils"/>
    </source>
</evidence>
<evidence type="ECO:0000256" key="4">
    <source>
        <dbReference type="ARBA" id="ARBA00022553"/>
    </source>
</evidence>
<dbReference type="InterPro" id="IPR004148">
    <property type="entry name" value="BAR_dom"/>
</dbReference>
<evidence type="ECO:0000256" key="3">
    <source>
        <dbReference type="ARBA" id="ARBA00022490"/>
    </source>
</evidence>
<keyword evidence="5" id="KW-0175">Coiled coil</keyword>
<dbReference type="SMART" id="SM00324">
    <property type="entry name" value="RhoGAP"/>
    <property type="match status" value="1"/>
</dbReference>
<dbReference type="GO" id="GO:0035020">
    <property type="term" value="P:regulation of Rac protein signal transduction"/>
    <property type="evidence" value="ECO:0007669"/>
    <property type="project" value="TreeGrafter"/>
</dbReference>
<dbReference type="GO" id="GO:0005829">
    <property type="term" value="C:cytosol"/>
    <property type="evidence" value="ECO:0007669"/>
    <property type="project" value="UniProtKB-SubCell"/>
</dbReference>
<dbReference type="AlphaFoldDB" id="A0A8C1YUJ0"/>
<dbReference type="InterPro" id="IPR047165">
    <property type="entry name" value="RHG17/44/SH3BP1-like"/>
</dbReference>
<dbReference type="PANTHER" id="PTHR14130">
    <property type="entry name" value="3BP-1 RELATED RHOGAP"/>
    <property type="match status" value="1"/>
</dbReference>
<dbReference type="Gene3D" id="1.20.1270.60">
    <property type="entry name" value="Arfaptin homology (AH) domain/BAR domain"/>
    <property type="match status" value="1"/>
</dbReference>
<keyword evidence="3" id="KW-0963">Cytoplasm</keyword>
<evidence type="ECO:0000256" key="6">
    <source>
        <dbReference type="SAM" id="MobiDB-lite"/>
    </source>
</evidence>
<evidence type="ECO:0000313" key="10">
    <source>
        <dbReference type="Proteomes" id="UP000694700"/>
    </source>
</evidence>
<dbReference type="InterPro" id="IPR000198">
    <property type="entry name" value="RhoGAP_dom"/>
</dbReference>
<dbReference type="Gene3D" id="1.10.555.10">
    <property type="entry name" value="Rho GTPase activation protein"/>
    <property type="match status" value="1"/>
</dbReference>
<feature type="domain" description="Rho-GAP" evidence="7">
    <location>
        <begin position="255"/>
        <end position="445"/>
    </location>
</feature>
<dbReference type="GO" id="GO:0032956">
    <property type="term" value="P:regulation of actin cytoskeleton organization"/>
    <property type="evidence" value="ECO:0007669"/>
    <property type="project" value="TreeGrafter"/>
</dbReference>
<dbReference type="InterPro" id="IPR008936">
    <property type="entry name" value="Rho_GTPase_activation_prot"/>
</dbReference>
<dbReference type="Ensembl" id="ENSCCRT00015032597.1">
    <property type="protein sequence ID" value="ENSCCRP00015031485.1"/>
    <property type="gene ID" value="ENSCCRG00015012469.1"/>
</dbReference>
<dbReference type="Pfam" id="PF03114">
    <property type="entry name" value="BAR"/>
    <property type="match status" value="1"/>
</dbReference>
<dbReference type="GO" id="GO:0007165">
    <property type="term" value="P:signal transduction"/>
    <property type="evidence" value="ECO:0007669"/>
    <property type="project" value="InterPro"/>
</dbReference>
<feature type="region of interest" description="Disordered" evidence="6">
    <location>
        <begin position="465"/>
        <end position="530"/>
    </location>
</feature>
<dbReference type="PROSITE" id="PS51021">
    <property type="entry name" value="BAR"/>
    <property type="match status" value="1"/>
</dbReference>
<accession>A0A8C1YUJ0</accession>
<dbReference type="GO" id="GO:0005096">
    <property type="term" value="F:GTPase activator activity"/>
    <property type="evidence" value="ECO:0007669"/>
    <property type="project" value="UniProtKB-KW"/>
</dbReference>
<reference evidence="9" key="1">
    <citation type="submission" date="2025-08" db="UniProtKB">
        <authorList>
            <consortium name="Ensembl"/>
        </authorList>
    </citation>
    <scope>IDENTIFICATION</scope>
</reference>
<evidence type="ECO:0000313" key="9">
    <source>
        <dbReference type="Ensembl" id="ENSCCRP00015031485.1"/>
    </source>
</evidence>
<dbReference type="SUPFAM" id="SSF48350">
    <property type="entry name" value="GTPase activation domain, GAP"/>
    <property type="match status" value="1"/>
</dbReference>
<dbReference type="PANTHER" id="PTHR14130:SF3">
    <property type="entry name" value="RHO GTPASE-ACTIVATING PROTEIN 17"/>
    <property type="match status" value="1"/>
</dbReference>
<dbReference type="Pfam" id="PF00620">
    <property type="entry name" value="RhoGAP"/>
    <property type="match status" value="1"/>
</dbReference>
<organism evidence="9 10">
    <name type="scientific">Cyprinus carpio</name>
    <name type="common">Common carp</name>
    <dbReference type="NCBI Taxonomy" id="7962"/>
    <lineage>
        <taxon>Eukaryota</taxon>
        <taxon>Metazoa</taxon>
        <taxon>Chordata</taxon>
        <taxon>Craniata</taxon>
        <taxon>Vertebrata</taxon>
        <taxon>Euteleostomi</taxon>
        <taxon>Actinopterygii</taxon>
        <taxon>Neopterygii</taxon>
        <taxon>Teleostei</taxon>
        <taxon>Ostariophysi</taxon>
        <taxon>Cypriniformes</taxon>
        <taxon>Cyprinidae</taxon>
        <taxon>Cyprininae</taxon>
        <taxon>Cyprinus</taxon>
    </lineage>
</organism>
<evidence type="ECO:0000256" key="2">
    <source>
        <dbReference type="ARBA" id="ARBA00022468"/>
    </source>
</evidence>
<dbReference type="FunFam" id="1.20.1270.60:FF:000053">
    <property type="entry name" value="SH3 domain-binding protein 1"/>
    <property type="match status" value="1"/>
</dbReference>
<dbReference type="PROSITE" id="PS50238">
    <property type="entry name" value="RHOGAP"/>
    <property type="match status" value="1"/>
</dbReference>
<evidence type="ECO:0000259" key="7">
    <source>
        <dbReference type="PROSITE" id="PS50238"/>
    </source>
</evidence>
<sequence length="684" mass="75355">MIITMLNGIMGSIHFGILVNFKFESNVRIISQIERRLENMRLVSHNVYKKMVMCLQGNMGSDVDKRHKKLPVTALSQSMLDGGSQLGDESLIGKMMEVCGEAENKLALEQSQHEVQLEREILEPLNQLAEVDIPNILKQRKHLAKLVLDFDSAKARCQATKAFPTAANAQAMAAKVDILKEEMDEAQNKMEICKDQVAADMYIFSSKEGEYARYYVLLLEAQAEYHRKALASIESVLPTIQSQQDKWTEKPAFGTALEEHLKRTSREVALPIEACIMMLLETGMQEEGLFRIAAGASKLKKLKAALDCSTSQLEEFYSDPHAVAGALKSYLRELPEPLMTYQLYEEWIQASSISDPDKRLQGLWVVCDMLPKANKTNFRYLVKFLAKLSLESDVNKMTASNIAIVLGPNLLWAKTEGSLAEMAATTSVHVVSIIELIINHASWFFPEDVDFNVSGMFAMPGCPGTPDLEAGTIDRRRPGSQGSLDSDTARKDSTANKQPEIVPRRAGTVNKKQHSTPTFQPPLPPIDDGGVPVFEPSPLSPTGGGLEAGQVGAALPQTLQPLVQQTAENSSIARDPASTPPAMRNGPGGLSGTPAQLNVVTPTSGPKGPSPFLGRRGQNLLSFLISLFRSIREVESSSKNENYVINYSPSSRSKPIILMKSESFLTLQRQTRSRPRTIVRTSLK</sequence>
<comment type="subcellular location">
    <subcellularLocation>
        <location evidence="1">Cytoplasm</location>
        <location evidence="1">Cytosol</location>
    </subcellularLocation>
</comment>
<dbReference type="SMART" id="SM00721">
    <property type="entry name" value="BAR"/>
    <property type="match status" value="1"/>
</dbReference>
<evidence type="ECO:0000256" key="1">
    <source>
        <dbReference type="ARBA" id="ARBA00004514"/>
    </source>
</evidence>
<dbReference type="InterPro" id="IPR027267">
    <property type="entry name" value="AH/BAR_dom_sf"/>
</dbReference>
<evidence type="ECO:0000259" key="8">
    <source>
        <dbReference type="PROSITE" id="PS51021"/>
    </source>
</evidence>
<dbReference type="CDD" id="cd04386">
    <property type="entry name" value="RhoGAP_nadrin"/>
    <property type="match status" value="1"/>
</dbReference>
<feature type="coiled-coil region" evidence="5">
    <location>
        <begin position="169"/>
        <end position="196"/>
    </location>
</feature>
<dbReference type="Proteomes" id="UP000694700">
    <property type="component" value="Unplaced"/>
</dbReference>
<keyword evidence="2" id="KW-0343">GTPase activation</keyword>
<feature type="region of interest" description="Disordered" evidence="6">
    <location>
        <begin position="569"/>
        <end position="592"/>
    </location>
</feature>
<feature type="domain" description="BAR" evidence="8">
    <location>
        <begin position="15"/>
        <end position="253"/>
    </location>
</feature>
<dbReference type="SUPFAM" id="SSF103657">
    <property type="entry name" value="BAR/IMD domain-like"/>
    <property type="match status" value="1"/>
</dbReference>
<name>A0A8C1YUJ0_CYPCA</name>
<dbReference type="FunFam" id="1.10.555.10:FF:000001">
    <property type="entry name" value="Rho GTPase activating protein 44"/>
    <property type="match status" value="1"/>
</dbReference>